<gene>
    <name evidence="1" type="primary">ERG28</name>
    <name evidence="1" type="ORF">H2198_008336</name>
</gene>
<keyword evidence="2" id="KW-1185">Reference proteome</keyword>
<accession>A0ACC2ZXT8</accession>
<sequence>MAAAYLPDYTNGWLPSFVFLVGVTAITNAVQCYNDISYLQRVYNPPLLDQKTNVKTVSTSTTIIEDISTPAADRRPSTISIAGTASPVSAVTPLSARTFGTWNIVVGIKRLCTKLHNLEAPGLHRYQLH</sequence>
<dbReference type="Proteomes" id="UP001172386">
    <property type="component" value="Unassembled WGS sequence"/>
</dbReference>
<name>A0ACC2ZXT8_9EURO</name>
<evidence type="ECO:0000313" key="1">
    <source>
        <dbReference type="EMBL" id="KAJ9652415.1"/>
    </source>
</evidence>
<protein>
    <submittedName>
        <fullName evidence="1">Ergosterol biosynthesis protein</fullName>
    </submittedName>
</protein>
<comment type="caution">
    <text evidence="1">The sequence shown here is derived from an EMBL/GenBank/DDBJ whole genome shotgun (WGS) entry which is preliminary data.</text>
</comment>
<reference evidence="1" key="1">
    <citation type="submission" date="2022-10" db="EMBL/GenBank/DDBJ databases">
        <title>Culturing micro-colonial fungi from biological soil crusts in the Mojave desert and describing Neophaeococcomyces mojavensis, and introducing the new genera and species Taxawa tesnikishii.</title>
        <authorList>
            <person name="Kurbessoian T."/>
            <person name="Stajich J.E."/>
        </authorList>
    </citation>
    <scope>NUCLEOTIDE SEQUENCE</scope>
    <source>
        <strain evidence="1">JES_112</strain>
    </source>
</reference>
<dbReference type="EMBL" id="JAPDRQ010000200">
    <property type="protein sequence ID" value="KAJ9652415.1"/>
    <property type="molecule type" value="Genomic_DNA"/>
</dbReference>
<evidence type="ECO:0000313" key="2">
    <source>
        <dbReference type="Proteomes" id="UP001172386"/>
    </source>
</evidence>
<proteinExistence type="predicted"/>
<organism evidence="1 2">
    <name type="scientific">Neophaeococcomyces mojaviensis</name>
    <dbReference type="NCBI Taxonomy" id="3383035"/>
    <lineage>
        <taxon>Eukaryota</taxon>
        <taxon>Fungi</taxon>
        <taxon>Dikarya</taxon>
        <taxon>Ascomycota</taxon>
        <taxon>Pezizomycotina</taxon>
        <taxon>Eurotiomycetes</taxon>
        <taxon>Chaetothyriomycetidae</taxon>
        <taxon>Chaetothyriales</taxon>
        <taxon>Chaetothyriales incertae sedis</taxon>
        <taxon>Neophaeococcomyces</taxon>
    </lineage>
</organism>